<dbReference type="EMBL" id="WMZR01000016">
    <property type="protein sequence ID" value="MTS52319.1"/>
    <property type="molecule type" value="Genomic_DNA"/>
</dbReference>
<dbReference type="RefSeq" id="WP_155201726.1">
    <property type="nucleotide sequence ID" value="NZ_WMZL01000030.1"/>
</dbReference>
<organism evidence="1 2">
    <name type="scientific">Ruthenibacterium lactatiformans</name>
    <dbReference type="NCBI Taxonomy" id="1550024"/>
    <lineage>
        <taxon>Bacteria</taxon>
        <taxon>Bacillati</taxon>
        <taxon>Bacillota</taxon>
        <taxon>Clostridia</taxon>
        <taxon>Eubacteriales</taxon>
        <taxon>Oscillospiraceae</taxon>
        <taxon>Ruthenibacterium</taxon>
    </lineage>
</organism>
<proteinExistence type="predicted"/>
<evidence type="ECO:0000313" key="1">
    <source>
        <dbReference type="EMBL" id="MTS52319.1"/>
    </source>
</evidence>
<protein>
    <submittedName>
        <fullName evidence="1">Uncharacterized protein</fullName>
    </submittedName>
</protein>
<comment type="caution">
    <text evidence="1">The sequence shown here is derived from an EMBL/GenBank/DDBJ whole genome shotgun (WGS) entry which is preliminary data.</text>
</comment>
<accession>A0A6I3Q9P9</accession>
<reference evidence="1 2" key="1">
    <citation type="journal article" date="2019" name="Nat. Med.">
        <title>A library of human gut bacterial isolates paired with longitudinal multiomics data enables mechanistic microbiome research.</title>
        <authorList>
            <person name="Poyet M."/>
            <person name="Groussin M."/>
            <person name="Gibbons S.M."/>
            <person name="Avila-Pacheco J."/>
            <person name="Jiang X."/>
            <person name="Kearney S.M."/>
            <person name="Perrotta A.R."/>
            <person name="Berdy B."/>
            <person name="Zhao S."/>
            <person name="Lieberman T.D."/>
            <person name="Swanson P.K."/>
            <person name="Smith M."/>
            <person name="Roesemann S."/>
            <person name="Alexander J.E."/>
            <person name="Rich S.A."/>
            <person name="Livny J."/>
            <person name="Vlamakis H."/>
            <person name="Clish C."/>
            <person name="Bullock K."/>
            <person name="Deik A."/>
            <person name="Scott J."/>
            <person name="Pierce K.A."/>
            <person name="Xavier R.J."/>
            <person name="Alm E.J."/>
        </authorList>
    </citation>
    <scope>NUCLEOTIDE SEQUENCE [LARGE SCALE GENOMIC DNA]</scope>
    <source>
        <strain evidence="1 2">BIOML-A7</strain>
    </source>
</reference>
<name>A0A6I3Q9P9_9FIRM</name>
<evidence type="ECO:0000313" key="2">
    <source>
        <dbReference type="Proteomes" id="UP000449193"/>
    </source>
</evidence>
<gene>
    <name evidence="1" type="ORF">GMD52_12305</name>
</gene>
<dbReference type="Proteomes" id="UP000449193">
    <property type="component" value="Unassembled WGS sequence"/>
</dbReference>
<sequence length="66" mass="7929">MDTKLTIAYSYTWEELYNDMVQLRVWTLREALNRNSYKKIKKTAYILLLIALIAGICHFFTYILHI</sequence>
<dbReference type="AlphaFoldDB" id="A0A6I3Q9P9"/>